<dbReference type="InterPro" id="IPR005950">
    <property type="entry name" value="ModA"/>
</dbReference>
<dbReference type="RefSeq" id="WP_181471774.1">
    <property type="nucleotide sequence ID" value="NZ_JACEFG010000002.1"/>
</dbReference>
<sequence length="254" mass="27799">MNARLIWICLLALVFLISCSNSKESTNSLTISAAASLTDAMEEIVDIYEQSHDISITLNLASSGTLAQQIEQGAPADVYISANQSWMDKLEKKERIIPETKVHLVENNLVVIAQEGSAPLSSIEDIADLGENEQLALGQPGSVPAGTYTKQALEKIQLWNDLEQKMVYAHDVRQVLAYVESGNVTYGFVYGSDATTSDNVSVVSQIDTHLHDPIIYPAAIISDSENQSSAQSFLDFLQSDEAQSIWRKTGFQTN</sequence>
<dbReference type="PANTHER" id="PTHR30632">
    <property type="entry name" value="MOLYBDATE-BINDING PERIPLASMIC PROTEIN"/>
    <property type="match status" value="1"/>
</dbReference>
<feature type="binding site" evidence="5">
    <location>
        <position position="36"/>
    </location>
    <ligand>
        <name>molybdate</name>
        <dbReference type="ChEBI" id="CHEBI:36264"/>
    </ligand>
</feature>
<evidence type="ECO:0000256" key="2">
    <source>
        <dbReference type="ARBA" id="ARBA00022505"/>
    </source>
</evidence>
<dbReference type="Proteomes" id="UP000571017">
    <property type="component" value="Unassembled WGS sequence"/>
</dbReference>
<dbReference type="AlphaFoldDB" id="A0A838CRR4"/>
<evidence type="ECO:0000313" key="6">
    <source>
        <dbReference type="EMBL" id="MBA2174710.1"/>
    </source>
</evidence>
<dbReference type="Gene3D" id="3.40.190.10">
    <property type="entry name" value="Periplasmic binding protein-like II"/>
    <property type="match status" value="2"/>
</dbReference>
<dbReference type="FunFam" id="3.40.190.10:FF:000035">
    <property type="entry name" value="Molybdate ABC transporter substrate-binding protein"/>
    <property type="match status" value="1"/>
</dbReference>
<dbReference type="PIRSF" id="PIRSF004846">
    <property type="entry name" value="ModA"/>
    <property type="match status" value="1"/>
</dbReference>
<dbReference type="InterPro" id="IPR050682">
    <property type="entry name" value="ModA/WtpA"/>
</dbReference>
<dbReference type="GO" id="GO:0046872">
    <property type="term" value="F:metal ion binding"/>
    <property type="evidence" value="ECO:0007669"/>
    <property type="project" value="UniProtKB-KW"/>
</dbReference>
<dbReference type="GO" id="GO:1901359">
    <property type="term" value="F:tungstate binding"/>
    <property type="evidence" value="ECO:0007669"/>
    <property type="project" value="UniProtKB-ARBA"/>
</dbReference>
<dbReference type="NCBIfam" id="TIGR01256">
    <property type="entry name" value="modA"/>
    <property type="match status" value="1"/>
</dbReference>
<comment type="similarity">
    <text evidence="1">Belongs to the bacterial solute-binding protein ModA family.</text>
</comment>
<name>A0A838CRR4_9BACI</name>
<keyword evidence="7" id="KW-1185">Reference proteome</keyword>
<organism evidence="6 7">
    <name type="scientific">Halobacillus locisalis</name>
    <dbReference type="NCBI Taxonomy" id="220753"/>
    <lineage>
        <taxon>Bacteria</taxon>
        <taxon>Bacillati</taxon>
        <taxon>Bacillota</taxon>
        <taxon>Bacilli</taxon>
        <taxon>Bacillales</taxon>
        <taxon>Bacillaceae</taxon>
        <taxon>Halobacillus</taxon>
    </lineage>
</organism>
<dbReference type="SUPFAM" id="SSF53850">
    <property type="entry name" value="Periplasmic binding protein-like II"/>
    <property type="match status" value="1"/>
</dbReference>
<reference evidence="6 7" key="1">
    <citation type="journal article" date="2004" name="Extremophiles">
        <title>Halobacillus locisalis sp. nov., a halophilic bacterium isolated from a marine solar saltern of the Yellow Sea in Korea.</title>
        <authorList>
            <person name="Yoon J.H."/>
            <person name="Kang K.H."/>
            <person name="Oh T.K."/>
            <person name="Park Y.H."/>
        </authorList>
    </citation>
    <scope>NUCLEOTIDE SEQUENCE [LARGE SCALE GENOMIC DNA]</scope>
    <source>
        <strain evidence="6 7">KCTC 3788</strain>
    </source>
</reference>
<evidence type="ECO:0000313" key="7">
    <source>
        <dbReference type="Proteomes" id="UP000571017"/>
    </source>
</evidence>
<gene>
    <name evidence="6" type="primary">modA</name>
    <name evidence="6" type="ORF">H0266_07370</name>
</gene>
<feature type="binding site" evidence="5">
    <location>
        <position position="190"/>
    </location>
    <ligand>
        <name>molybdate</name>
        <dbReference type="ChEBI" id="CHEBI:36264"/>
    </ligand>
</feature>
<keyword evidence="3 5" id="KW-0479">Metal-binding</keyword>
<evidence type="ECO:0000256" key="1">
    <source>
        <dbReference type="ARBA" id="ARBA00009175"/>
    </source>
</evidence>
<dbReference type="PANTHER" id="PTHR30632:SF0">
    <property type="entry name" value="SULFATE-BINDING PROTEIN"/>
    <property type="match status" value="1"/>
</dbReference>
<feature type="binding site" evidence="5">
    <location>
        <position position="172"/>
    </location>
    <ligand>
        <name>molybdate</name>
        <dbReference type="ChEBI" id="CHEBI:36264"/>
    </ligand>
</feature>
<keyword evidence="4" id="KW-0732">Signal</keyword>
<dbReference type="InterPro" id="IPR041879">
    <property type="entry name" value="YvgL-like_PBP2"/>
</dbReference>
<evidence type="ECO:0000256" key="4">
    <source>
        <dbReference type="ARBA" id="ARBA00022729"/>
    </source>
</evidence>
<dbReference type="CDD" id="cd13537">
    <property type="entry name" value="PBP2_YvgL_like"/>
    <property type="match status" value="1"/>
</dbReference>
<dbReference type="PROSITE" id="PS51257">
    <property type="entry name" value="PROKAR_LIPOPROTEIN"/>
    <property type="match status" value="1"/>
</dbReference>
<evidence type="ECO:0000256" key="5">
    <source>
        <dbReference type="PIRSR" id="PIRSR004846-1"/>
    </source>
</evidence>
<evidence type="ECO:0000256" key="3">
    <source>
        <dbReference type="ARBA" id="ARBA00022723"/>
    </source>
</evidence>
<protein>
    <submittedName>
        <fullName evidence="6">Molybdate ABC transporter substrate-binding protein</fullName>
    </submittedName>
</protein>
<feature type="binding site" evidence="5">
    <location>
        <position position="145"/>
    </location>
    <ligand>
        <name>molybdate</name>
        <dbReference type="ChEBI" id="CHEBI:36264"/>
    </ligand>
</feature>
<proteinExistence type="inferred from homology"/>
<feature type="binding site" evidence="5">
    <location>
        <position position="63"/>
    </location>
    <ligand>
        <name>molybdate</name>
        <dbReference type="ChEBI" id="CHEBI:36264"/>
    </ligand>
</feature>
<dbReference type="GO" id="GO:0015689">
    <property type="term" value="P:molybdate ion transport"/>
    <property type="evidence" value="ECO:0007669"/>
    <property type="project" value="InterPro"/>
</dbReference>
<comment type="caution">
    <text evidence="6">The sequence shown here is derived from an EMBL/GenBank/DDBJ whole genome shotgun (WGS) entry which is preliminary data.</text>
</comment>
<keyword evidence="2 5" id="KW-0500">Molybdenum</keyword>
<dbReference type="Pfam" id="PF13531">
    <property type="entry name" value="SBP_bac_11"/>
    <property type="match status" value="1"/>
</dbReference>
<dbReference type="EMBL" id="JACEFG010000002">
    <property type="protein sequence ID" value="MBA2174710.1"/>
    <property type="molecule type" value="Genomic_DNA"/>
</dbReference>
<dbReference type="GO" id="GO:0030973">
    <property type="term" value="F:molybdate ion binding"/>
    <property type="evidence" value="ECO:0007669"/>
    <property type="project" value="UniProtKB-ARBA"/>
</dbReference>
<accession>A0A838CRR4</accession>